<feature type="region of interest" description="Disordered" evidence="1">
    <location>
        <begin position="358"/>
        <end position="422"/>
    </location>
</feature>
<dbReference type="EMBL" id="JARTCD010000047">
    <property type="protein sequence ID" value="KAJ8655575.1"/>
    <property type="molecule type" value="Genomic_DNA"/>
</dbReference>
<evidence type="ECO:0000313" key="4">
    <source>
        <dbReference type="EMBL" id="KAJ8655575.1"/>
    </source>
</evidence>
<gene>
    <name evidence="4" type="ORF">O0I10_008663</name>
</gene>
<feature type="region of interest" description="Disordered" evidence="1">
    <location>
        <begin position="230"/>
        <end position="319"/>
    </location>
</feature>
<accession>A0AAD7UZT9</accession>
<feature type="compositionally biased region" description="Basic and acidic residues" evidence="1">
    <location>
        <begin position="383"/>
        <end position="393"/>
    </location>
</feature>
<evidence type="ECO:0008006" key="6">
    <source>
        <dbReference type="Google" id="ProtNLM"/>
    </source>
</evidence>
<feature type="compositionally biased region" description="Basic and acidic residues" evidence="1">
    <location>
        <begin position="400"/>
        <end position="422"/>
    </location>
</feature>
<feature type="transmembrane region" description="Helical" evidence="2">
    <location>
        <begin position="193"/>
        <end position="216"/>
    </location>
</feature>
<feature type="compositionally biased region" description="Polar residues" evidence="1">
    <location>
        <begin position="288"/>
        <end position="314"/>
    </location>
</feature>
<proteinExistence type="predicted"/>
<dbReference type="AlphaFoldDB" id="A0AAD7UZT9"/>
<keyword evidence="2" id="KW-0472">Membrane</keyword>
<keyword evidence="2" id="KW-1133">Transmembrane helix</keyword>
<evidence type="ECO:0000313" key="5">
    <source>
        <dbReference type="Proteomes" id="UP001234581"/>
    </source>
</evidence>
<evidence type="ECO:0000256" key="1">
    <source>
        <dbReference type="SAM" id="MobiDB-lite"/>
    </source>
</evidence>
<name>A0AAD7UZT9_9FUNG</name>
<keyword evidence="3" id="KW-0732">Signal</keyword>
<feature type="signal peptide" evidence="3">
    <location>
        <begin position="1"/>
        <end position="23"/>
    </location>
</feature>
<comment type="caution">
    <text evidence="4">The sequence shown here is derived from an EMBL/GenBank/DDBJ whole genome shotgun (WGS) entry which is preliminary data.</text>
</comment>
<protein>
    <recommendedName>
        <fullName evidence="6">Mid2 domain-containing protein</fullName>
    </recommendedName>
</protein>
<dbReference type="RefSeq" id="XP_058340488.1">
    <property type="nucleotide sequence ID" value="XM_058488665.1"/>
</dbReference>
<reference evidence="4 5" key="1">
    <citation type="submission" date="2023-03" db="EMBL/GenBank/DDBJ databases">
        <title>Genome sequence of Lichtheimia ornata CBS 291.66.</title>
        <authorList>
            <person name="Mohabir J.T."/>
            <person name="Shea T.P."/>
            <person name="Kurbessoian T."/>
            <person name="Berby B."/>
            <person name="Fontaine J."/>
            <person name="Livny J."/>
            <person name="Gnirke A."/>
            <person name="Stajich J.E."/>
            <person name="Cuomo C.A."/>
        </authorList>
    </citation>
    <scope>NUCLEOTIDE SEQUENCE [LARGE SCALE GENOMIC DNA]</scope>
    <source>
        <strain evidence="4">CBS 291.66</strain>
    </source>
</reference>
<feature type="compositionally biased region" description="Low complexity" evidence="1">
    <location>
        <begin position="168"/>
        <end position="185"/>
    </location>
</feature>
<evidence type="ECO:0000256" key="3">
    <source>
        <dbReference type="SAM" id="SignalP"/>
    </source>
</evidence>
<feature type="compositionally biased region" description="Low complexity" evidence="1">
    <location>
        <begin position="267"/>
        <end position="280"/>
    </location>
</feature>
<evidence type="ECO:0000256" key="2">
    <source>
        <dbReference type="SAM" id="Phobius"/>
    </source>
</evidence>
<organism evidence="4 5">
    <name type="scientific">Lichtheimia ornata</name>
    <dbReference type="NCBI Taxonomy" id="688661"/>
    <lineage>
        <taxon>Eukaryota</taxon>
        <taxon>Fungi</taxon>
        <taxon>Fungi incertae sedis</taxon>
        <taxon>Mucoromycota</taxon>
        <taxon>Mucoromycotina</taxon>
        <taxon>Mucoromycetes</taxon>
        <taxon>Mucorales</taxon>
        <taxon>Lichtheimiaceae</taxon>
        <taxon>Lichtheimia</taxon>
    </lineage>
</organism>
<dbReference type="Proteomes" id="UP001234581">
    <property type="component" value="Unassembled WGS sequence"/>
</dbReference>
<keyword evidence="5" id="KW-1185">Reference proteome</keyword>
<sequence>MKPLLFIAGLFCYYSPFVPAAAAFPWKRQVTVSASCASQPNTVGVCSPTSSDVWYNGSYYEFTWKYNNPAYITSEDNTINLYLLYESDGTYTSVKEWKGLPRSPGSFVQQVDDSWFPSKLPDNSANKTWQPYAYVLTDGYEYQQEIENDYNFPKPVQFTLIQSAHNTSSDGSDSPNGSDSANASNSGSGLPGWLIAVIVIACVVFVAALAGLLWFIRRLKRTNAQNNVAAAGGGAANMRDSKTSDQRNLMQSPDASMPTIPRPFAGSISNSNDMSSIHSSTPIMASVRNAQPGSPQQSSPTKSIAETELGNNKPPTSPAVAHIMQNQEARQSSSILSSTDAIMIADTFRQFMRKPEWNEQHEEEDDDENTFKLGNEPIKQRKPLGDDLFRKNDDDDADNDTVHHNDNDDDRRPSRLKDSSNA</sequence>
<dbReference type="GeneID" id="83216070"/>
<keyword evidence="2" id="KW-0812">Transmembrane</keyword>
<feature type="chain" id="PRO_5041939145" description="Mid2 domain-containing protein" evidence="3">
    <location>
        <begin position="24"/>
        <end position="422"/>
    </location>
</feature>
<feature type="region of interest" description="Disordered" evidence="1">
    <location>
        <begin position="165"/>
        <end position="185"/>
    </location>
</feature>